<comment type="similarity">
    <text evidence="1">Belongs to the RNA polymerase beta chain family.</text>
</comment>
<evidence type="ECO:0000256" key="4">
    <source>
        <dbReference type="ARBA" id="ARBA00022679"/>
    </source>
</evidence>
<evidence type="ECO:0000256" key="3">
    <source>
        <dbReference type="ARBA" id="ARBA00022478"/>
    </source>
</evidence>
<dbReference type="GO" id="GO:0003899">
    <property type="term" value="F:DNA-directed RNA polymerase activity"/>
    <property type="evidence" value="ECO:0007669"/>
    <property type="project" value="UniProtKB-EC"/>
</dbReference>
<organism evidence="7 8">
    <name type="scientific">Cirrhinus mrigala</name>
    <name type="common">Mrigala</name>
    <dbReference type="NCBI Taxonomy" id="683832"/>
    <lineage>
        <taxon>Eukaryota</taxon>
        <taxon>Metazoa</taxon>
        <taxon>Chordata</taxon>
        <taxon>Craniata</taxon>
        <taxon>Vertebrata</taxon>
        <taxon>Euteleostomi</taxon>
        <taxon>Actinopterygii</taxon>
        <taxon>Neopterygii</taxon>
        <taxon>Teleostei</taxon>
        <taxon>Ostariophysi</taxon>
        <taxon>Cypriniformes</taxon>
        <taxon>Cyprinidae</taxon>
        <taxon>Labeoninae</taxon>
        <taxon>Labeonini</taxon>
        <taxon>Cirrhinus</taxon>
    </lineage>
</organism>
<accession>A0ABD0P2S0</accession>
<dbReference type="GO" id="GO:0000428">
    <property type="term" value="C:DNA-directed RNA polymerase complex"/>
    <property type="evidence" value="ECO:0007669"/>
    <property type="project" value="UniProtKB-KW"/>
</dbReference>
<dbReference type="PANTHER" id="PTHR20856">
    <property type="entry name" value="DNA-DIRECTED RNA POLYMERASE I SUBUNIT 2"/>
    <property type="match status" value="1"/>
</dbReference>
<comment type="caution">
    <text evidence="7">The sequence shown here is derived from an EMBL/GenBank/DDBJ whole genome shotgun (WGS) entry which is preliminary data.</text>
</comment>
<sequence>GYFIVKGQEKVILIQEQLSKNRIIVEQDRKGAVGASVTSSTHEKKSRTNMIVKQGRFYLKHNTLSEDAPIAIIFK</sequence>
<dbReference type="EMBL" id="JAMKFB020000018">
    <property type="protein sequence ID" value="KAL0167860.1"/>
    <property type="molecule type" value="Genomic_DNA"/>
</dbReference>
<keyword evidence="6" id="KW-0804">Transcription</keyword>
<name>A0ABD0P2S0_CIRMR</name>
<protein>
    <recommendedName>
        <fullName evidence="2">DNA-directed RNA polymerase</fullName>
        <ecNumber evidence="2">2.7.7.6</ecNumber>
    </recommendedName>
</protein>
<evidence type="ECO:0000313" key="7">
    <source>
        <dbReference type="EMBL" id="KAL0167860.1"/>
    </source>
</evidence>
<gene>
    <name evidence="7" type="ORF">M9458_036082</name>
</gene>
<evidence type="ECO:0000256" key="6">
    <source>
        <dbReference type="ARBA" id="ARBA00023163"/>
    </source>
</evidence>
<dbReference type="SUPFAM" id="SSF64484">
    <property type="entry name" value="beta and beta-prime subunits of DNA dependent RNA-polymerase"/>
    <property type="match status" value="1"/>
</dbReference>
<dbReference type="InterPro" id="IPR037034">
    <property type="entry name" value="RNA_pol_Rpb2_2_sf"/>
</dbReference>
<evidence type="ECO:0000256" key="1">
    <source>
        <dbReference type="ARBA" id="ARBA00006835"/>
    </source>
</evidence>
<keyword evidence="3" id="KW-0240">DNA-directed RNA polymerase</keyword>
<feature type="non-terminal residue" evidence="7">
    <location>
        <position position="1"/>
    </location>
</feature>
<dbReference type="Gene3D" id="3.90.1110.10">
    <property type="entry name" value="RNA polymerase Rpb2, domain 2"/>
    <property type="match status" value="1"/>
</dbReference>
<reference evidence="7 8" key="1">
    <citation type="submission" date="2024-05" db="EMBL/GenBank/DDBJ databases">
        <title>Genome sequencing and assembly of Indian major carp, Cirrhinus mrigala (Hamilton, 1822).</title>
        <authorList>
            <person name="Mohindra V."/>
            <person name="Chowdhury L.M."/>
            <person name="Lal K."/>
            <person name="Jena J.K."/>
        </authorList>
    </citation>
    <scope>NUCLEOTIDE SEQUENCE [LARGE SCALE GENOMIC DNA]</scope>
    <source>
        <strain evidence="7">CM1030</strain>
        <tissue evidence="7">Blood</tissue>
    </source>
</reference>
<keyword evidence="8" id="KW-1185">Reference proteome</keyword>
<evidence type="ECO:0000313" key="8">
    <source>
        <dbReference type="Proteomes" id="UP001529510"/>
    </source>
</evidence>
<dbReference type="EC" id="2.7.7.6" evidence="2"/>
<keyword evidence="5" id="KW-0548">Nucleotidyltransferase</keyword>
<proteinExistence type="inferred from homology"/>
<dbReference type="Proteomes" id="UP001529510">
    <property type="component" value="Unassembled WGS sequence"/>
</dbReference>
<dbReference type="AlphaFoldDB" id="A0ABD0P2S0"/>
<evidence type="ECO:0000256" key="5">
    <source>
        <dbReference type="ARBA" id="ARBA00022695"/>
    </source>
</evidence>
<feature type="non-terminal residue" evidence="7">
    <location>
        <position position="75"/>
    </location>
</feature>
<keyword evidence="4" id="KW-0808">Transferase</keyword>
<dbReference type="InterPro" id="IPR015712">
    <property type="entry name" value="DNA-dir_RNA_pol_su2"/>
</dbReference>
<evidence type="ECO:0000256" key="2">
    <source>
        <dbReference type="ARBA" id="ARBA00012418"/>
    </source>
</evidence>